<dbReference type="EMBL" id="CAUYUJ010015360">
    <property type="protein sequence ID" value="CAK0852952.1"/>
    <property type="molecule type" value="Genomic_DNA"/>
</dbReference>
<reference evidence="3" key="1">
    <citation type="submission" date="2023-10" db="EMBL/GenBank/DDBJ databases">
        <authorList>
            <person name="Chen Y."/>
            <person name="Shah S."/>
            <person name="Dougan E. K."/>
            <person name="Thang M."/>
            <person name="Chan C."/>
        </authorList>
    </citation>
    <scope>NUCLEOTIDE SEQUENCE [LARGE SCALE GENOMIC DNA]</scope>
</reference>
<protein>
    <recommendedName>
        <fullName evidence="5">Serine aminopeptidase S33 domain-containing protein</fullName>
    </recommendedName>
</protein>
<evidence type="ECO:0000313" key="4">
    <source>
        <dbReference type="Proteomes" id="UP001189429"/>
    </source>
</evidence>
<feature type="compositionally biased region" description="Basic and acidic residues" evidence="1">
    <location>
        <begin position="47"/>
        <end position="59"/>
    </location>
</feature>
<comment type="caution">
    <text evidence="3">The sequence shown here is derived from an EMBL/GenBank/DDBJ whole genome shotgun (WGS) entry which is preliminary data.</text>
</comment>
<feature type="transmembrane region" description="Helical" evidence="2">
    <location>
        <begin position="113"/>
        <end position="133"/>
    </location>
</feature>
<sequence>MIKAGSGSSGAQAVAASNRELGVSTSNGGNTKCAPDTRNCDGGGAQHEPDAVSHEGGDDKHELETISFDRAGYKTSSATYVHENAIENDSAEQVTRWLQTGFLWPLLELVLWAFWRLFQLVFALAVLLVLTLVARQRSLIYAPVPPGTQRSPRMNPPQFSSPANWDLPFEDVEIVTEDGVRLHAWFVYQPEDACKEVGAPYTLVYFHGNAGNIGHRLENVADMHEKLKVNILIVDYRGYGDSADGPGPSESGLMLDALATYLWVVRRASAPASAGARPRVASDRLLLFGRSIGGCVAGGLAKAVLESQSSGNPLPMPAGLVLENSLTSIREMAVQLFPFLKCLRPLIRWPILLDEWRAEERLEFVAQRHRDWGCCLLSGLRDELVPPAHMRRLYEVLERGRPRVLEMHTFEDGGHNDTPARGGDAYWEAFAGFLARLSEAQAAEGAGRLPADEDR</sequence>
<keyword evidence="2" id="KW-0472">Membrane</keyword>
<feature type="compositionally biased region" description="Low complexity" evidence="1">
    <location>
        <begin position="1"/>
        <end position="17"/>
    </location>
</feature>
<name>A0ABN9U358_9DINO</name>
<accession>A0ABN9U358</accession>
<dbReference type="Gene3D" id="3.40.50.1820">
    <property type="entry name" value="alpha/beta hydrolase"/>
    <property type="match status" value="1"/>
</dbReference>
<evidence type="ECO:0008006" key="5">
    <source>
        <dbReference type="Google" id="ProtNLM"/>
    </source>
</evidence>
<proteinExistence type="predicted"/>
<evidence type="ECO:0000256" key="1">
    <source>
        <dbReference type="SAM" id="MobiDB-lite"/>
    </source>
</evidence>
<dbReference type="InterPro" id="IPR029058">
    <property type="entry name" value="AB_hydrolase_fold"/>
</dbReference>
<dbReference type="PANTHER" id="PTHR12277">
    <property type="entry name" value="ALPHA/BETA HYDROLASE DOMAIN-CONTAINING PROTEIN"/>
    <property type="match status" value="1"/>
</dbReference>
<feature type="region of interest" description="Disordered" evidence="1">
    <location>
        <begin position="1"/>
        <end position="59"/>
    </location>
</feature>
<keyword evidence="4" id="KW-1185">Reference proteome</keyword>
<dbReference type="Proteomes" id="UP001189429">
    <property type="component" value="Unassembled WGS sequence"/>
</dbReference>
<dbReference type="PANTHER" id="PTHR12277:SF81">
    <property type="entry name" value="PROTEIN ABHD13"/>
    <property type="match status" value="1"/>
</dbReference>
<organism evidence="3 4">
    <name type="scientific">Prorocentrum cordatum</name>
    <dbReference type="NCBI Taxonomy" id="2364126"/>
    <lineage>
        <taxon>Eukaryota</taxon>
        <taxon>Sar</taxon>
        <taxon>Alveolata</taxon>
        <taxon>Dinophyceae</taxon>
        <taxon>Prorocentrales</taxon>
        <taxon>Prorocentraceae</taxon>
        <taxon>Prorocentrum</taxon>
    </lineage>
</organism>
<keyword evidence="2" id="KW-0812">Transmembrane</keyword>
<evidence type="ECO:0000313" key="3">
    <source>
        <dbReference type="EMBL" id="CAK0852952.1"/>
    </source>
</evidence>
<gene>
    <name evidence="3" type="ORF">PCOR1329_LOCUS44592</name>
</gene>
<keyword evidence="2" id="KW-1133">Transmembrane helix</keyword>
<dbReference type="SUPFAM" id="SSF53474">
    <property type="entry name" value="alpha/beta-Hydrolases"/>
    <property type="match status" value="1"/>
</dbReference>
<evidence type="ECO:0000256" key="2">
    <source>
        <dbReference type="SAM" id="Phobius"/>
    </source>
</evidence>